<feature type="transmembrane region" description="Helical" evidence="5">
    <location>
        <begin position="215"/>
        <end position="238"/>
    </location>
</feature>
<feature type="transmembrane region" description="Helical" evidence="5">
    <location>
        <begin position="52"/>
        <end position="74"/>
    </location>
</feature>
<organism evidence="6 7">
    <name type="scientific">Dyadobacter sandarakinus</name>
    <dbReference type="NCBI Taxonomy" id="2747268"/>
    <lineage>
        <taxon>Bacteria</taxon>
        <taxon>Pseudomonadati</taxon>
        <taxon>Bacteroidota</taxon>
        <taxon>Cytophagia</taxon>
        <taxon>Cytophagales</taxon>
        <taxon>Spirosomataceae</taxon>
        <taxon>Dyadobacter</taxon>
    </lineage>
</organism>
<accession>A0ABX7I557</accession>
<dbReference type="InterPro" id="IPR051598">
    <property type="entry name" value="TSUP/Inactive_protease-like"/>
</dbReference>
<evidence type="ECO:0000313" key="6">
    <source>
        <dbReference type="EMBL" id="QRR01070.1"/>
    </source>
</evidence>
<dbReference type="EMBL" id="CP056775">
    <property type="protein sequence ID" value="QRR01070.1"/>
    <property type="molecule type" value="Genomic_DNA"/>
</dbReference>
<keyword evidence="2 5" id="KW-0812">Transmembrane</keyword>
<keyword evidence="7" id="KW-1185">Reference proteome</keyword>
<comment type="similarity">
    <text evidence="5">Belongs to the 4-toluene sulfonate uptake permease (TSUP) (TC 2.A.102) family.</text>
</comment>
<gene>
    <name evidence="6" type="ORF">HWI92_09220</name>
</gene>
<feature type="transmembrane region" description="Helical" evidence="5">
    <location>
        <begin position="244"/>
        <end position="265"/>
    </location>
</feature>
<evidence type="ECO:0000256" key="3">
    <source>
        <dbReference type="ARBA" id="ARBA00022989"/>
    </source>
</evidence>
<feature type="transmembrane region" description="Helical" evidence="5">
    <location>
        <begin position="272"/>
        <end position="290"/>
    </location>
</feature>
<evidence type="ECO:0000313" key="7">
    <source>
        <dbReference type="Proteomes" id="UP000612680"/>
    </source>
</evidence>
<feature type="transmembrane region" description="Helical" evidence="5">
    <location>
        <begin position="80"/>
        <end position="99"/>
    </location>
</feature>
<evidence type="ECO:0000256" key="5">
    <source>
        <dbReference type="RuleBase" id="RU363041"/>
    </source>
</evidence>
<feature type="transmembrane region" description="Helical" evidence="5">
    <location>
        <begin position="151"/>
        <end position="169"/>
    </location>
</feature>
<sequence>MLAKVLALKLPASPLWYLIPLTVLASLLGVLFLNGTIAFTQDEAVSFLTGDFMFYVLVGLGAQLVDGALGMAYGVTSNSFLLSLGVSPAVSSASVHFAEMFTTGASAISHFRFKNINKKLFKSLLIPGVLGAVTGAYLLSDVIDGDAIKPYIAFYMLVLGIIIIRKALLKPGVKNKTRRIGILAASGGFLDSVGGGGWGPIVTSTLLGQGRDPRYTIGSVNAAEFVIAFSSGVTFLLFNGISSWPVVLGLIVGGVIAAPVGAMLVGKIKRKPLMLIIGALVISLSVRTILLSI</sequence>
<protein>
    <recommendedName>
        <fullName evidence="5">Probable membrane transporter protein</fullName>
    </recommendedName>
</protein>
<proteinExistence type="inferred from homology"/>
<reference evidence="6 7" key="1">
    <citation type="submission" date="2020-06" db="EMBL/GenBank/DDBJ databases">
        <title>Dyadobacter sandarakinus sp. nov., isolated from the soil of the Arctic Yellow River Station.</title>
        <authorList>
            <person name="Zhang Y."/>
            <person name="Peng F."/>
        </authorList>
    </citation>
    <scope>NUCLEOTIDE SEQUENCE [LARGE SCALE GENOMIC DNA]</scope>
    <source>
        <strain evidence="6 7">Q3-56</strain>
    </source>
</reference>
<dbReference type="PANTHER" id="PTHR43701:SF12">
    <property type="entry name" value="MEMBRANE TRANSPORTER PROTEIN YTNM-RELATED"/>
    <property type="match status" value="1"/>
</dbReference>
<evidence type="ECO:0000256" key="1">
    <source>
        <dbReference type="ARBA" id="ARBA00004141"/>
    </source>
</evidence>
<keyword evidence="4 5" id="KW-0472">Membrane</keyword>
<dbReference type="PANTHER" id="PTHR43701">
    <property type="entry name" value="MEMBRANE TRANSPORTER PROTEIN MJ0441-RELATED"/>
    <property type="match status" value="1"/>
</dbReference>
<name>A0ABX7I557_9BACT</name>
<dbReference type="Pfam" id="PF01925">
    <property type="entry name" value="TauE"/>
    <property type="match status" value="1"/>
</dbReference>
<evidence type="ECO:0000256" key="4">
    <source>
        <dbReference type="ARBA" id="ARBA00023136"/>
    </source>
</evidence>
<feature type="transmembrane region" description="Helical" evidence="5">
    <location>
        <begin position="15"/>
        <end position="40"/>
    </location>
</feature>
<keyword evidence="5" id="KW-1003">Cell membrane</keyword>
<feature type="transmembrane region" description="Helical" evidence="5">
    <location>
        <begin position="120"/>
        <end position="139"/>
    </location>
</feature>
<keyword evidence="3 5" id="KW-1133">Transmembrane helix</keyword>
<evidence type="ECO:0000256" key="2">
    <source>
        <dbReference type="ARBA" id="ARBA00022692"/>
    </source>
</evidence>
<comment type="subcellular location">
    <subcellularLocation>
        <location evidence="5">Cell membrane</location>
        <topology evidence="5">Multi-pass membrane protein</topology>
    </subcellularLocation>
    <subcellularLocation>
        <location evidence="1">Membrane</location>
        <topology evidence="1">Multi-pass membrane protein</topology>
    </subcellularLocation>
</comment>
<dbReference type="Proteomes" id="UP000612680">
    <property type="component" value="Chromosome"/>
</dbReference>
<dbReference type="InterPro" id="IPR002781">
    <property type="entry name" value="TM_pro_TauE-like"/>
</dbReference>
<dbReference type="RefSeq" id="WP_204663012.1">
    <property type="nucleotide sequence ID" value="NZ_CP056775.1"/>
</dbReference>